<feature type="non-terminal residue" evidence="1">
    <location>
        <position position="428"/>
    </location>
</feature>
<evidence type="ECO:0000313" key="1">
    <source>
        <dbReference type="EMBL" id="KAA6359174.1"/>
    </source>
</evidence>
<protein>
    <recommendedName>
        <fullName evidence="3">Right handed beta helix domain-containing protein</fullName>
    </recommendedName>
</protein>
<dbReference type="EMBL" id="SNRW01028798">
    <property type="protein sequence ID" value="KAA6359174.1"/>
    <property type="molecule type" value="Genomic_DNA"/>
</dbReference>
<reference evidence="1 2" key="1">
    <citation type="submission" date="2019-03" db="EMBL/GenBank/DDBJ databases">
        <title>Single cell metagenomics reveals metabolic interactions within the superorganism composed of flagellate Streblomastix strix and complex community of Bacteroidetes bacteria on its surface.</title>
        <authorList>
            <person name="Treitli S.C."/>
            <person name="Kolisko M."/>
            <person name="Husnik F."/>
            <person name="Keeling P."/>
            <person name="Hampl V."/>
        </authorList>
    </citation>
    <scope>NUCLEOTIDE SEQUENCE [LARGE SCALE GENOMIC DNA]</scope>
    <source>
        <strain evidence="1">ST1C</strain>
    </source>
</reference>
<sequence>IIDTDNSVSSISLNTFTGLVNGPGITIDSTLFTVTLNSNIFRDNGQSILQAGGVRITKADARGSFTALYNTFINNTATRAGAIFADISSGSPNYVIQYNLFINNTANSADGSKANDILILSNCTYRISDNVQIDGDSSDALIQSGDDVIEIANAYSVIHVRAGGENLQFNSDRTDVLIGSFGNPLKTIDYAVNQRDKAGSIDLILYRQNYALQYPLWIYDDDITIKDELFCSSPYYTTDKSVISASYGSSHAFSIRGGSFVLNAVNIDITSTVSPFVLIFITGQGSFEVKDASITVAATNSKLIDSNQFIKSFKLKNINPVTFTGSSLSSSLISTILNDVSTFDITDTTIDARNNQRYASLRIDDTPVNLIFKNVKFSSLGTNTDSKIAQIYGIEINPIKIFDHSTIPDTTSYHPLLQITNERFSGEY</sequence>
<name>A0A5J4TLA4_9EUKA</name>
<evidence type="ECO:0000313" key="2">
    <source>
        <dbReference type="Proteomes" id="UP000324800"/>
    </source>
</evidence>
<proteinExistence type="predicted"/>
<comment type="caution">
    <text evidence="1">The sequence shown here is derived from an EMBL/GenBank/DDBJ whole genome shotgun (WGS) entry which is preliminary data.</text>
</comment>
<accession>A0A5J4TLA4</accession>
<organism evidence="1 2">
    <name type="scientific">Streblomastix strix</name>
    <dbReference type="NCBI Taxonomy" id="222440"/>
    <lineage>
        <taxon>Eukaryota</taxon>
        <taxon>Metamonada</taxon>
        <taxon>Preaxostyla</taxon>
        <taxon>Oxymonadida</taxon>
        <taxon>Streblomastigidae</taxon>
        <taxon>Streblomastix</taxon>
    </lineage>
</organism>
<evidence type="ECO:0008006" key="3">
    <source>
        <dbReference type="Google" id="ProtNLM"/>
    </source>
</evidence>
<feature type="non-terminal residue" evidence="1">
    <location>
        <position position="1"/>
    </location>
</feature>
<gene>
    <name evidence="1" type="ORF">EZS28_045299</name>
</gene>
<dbReference type="Proteomes" id="UP000324800">
    <property type="component" value="Unassembled WGS sequence"/>
</dbReference>
<dbReference type="AlphaFoldDB" id="A0A5J4TLA4"/>